<dbReference type="GO" id="GO:0071555">
    <property type="term" value="P:cell wall organization"/>
    <property type="evidence" value="ECO:0007669"/>
    <property type="project" value="UniProtKB-KW"/>
</dbReference>
<dbReference type="InterPro" id="IPR009009">
    <property type="entry name" value="RlpA-like_DPBB"/>
</dbReference>
<keyword evidence="1 3" id="KW-0456">Lyase</keyword>
<feature type="chain" id="PRO_5009984373" description="Endolytic peptidoglycan transglycosylase RlpA" evidence="3">
    <location>
        <begin position="26"/>
        <end position="138"/>
    </location>
</feature>
<organism evidence="6 7">
    <name type="scientific">Roseibium alexandrii</name>
    <dbReference type="NCBI Taxonomy" id="388408"/>
    <lineage>
        <taxon>Bacteria</taxon>
        <taxon>Pseudomonadati</taxon>
        <taxon>Pseudomonadota</taxon>
        <taxon>Alphaproteobacteria</taxon>
        <taxon>Hyphomicrobiales</taxon>
        <taxon>Stappiaceae</taxon>
        <taxon>Roseibium</taxon>
    </lineage>
</organism>
<proteinExistence type="inferred from homology"/>
<keyword evidence="2 3" id="KW-0961">Cell wall biogenesis/degradation</keyword>
<evidence type="ECO:0000259" key="5">
    <source>
        <dbReference type="Pfam" id="PF03330"/>
    </source>
</evidence>
<evidence type="ECO:0000256" key="4">
    <source>
        <dbReference type="RuleBase" id="RU003495"/>
    </source>
</evidence>
<comment type="similarity">
    <text evidence="3 4">Belongs to the RlpA family.</text>
</comment>
<dbReference type="PANTHER" id="PTHR34183:SF1">
    <property type="entry name" value="ENDOLYTIC PEPTIDOGLYCAN TRANSGLYCOSYLASE RLPA"/>
    <property type="match status" value="1"/>
</dbReference>
<gene>
    <name evidence="3" type="primary">rlpA</name>
    <name evidence="6" type="ORF">LAX5112_02761</name>
</gene>
<dbReference type="RefSeq" id="WP_055672319.1">
    <property type="nucleotide sequence ID" value="NZ_CXWD01000010.1"/>
</dbReference>
<dbReference type="SUPFAM" id="SSF50685">
    <property type="entry name" value="Barwin-like endoglucanases"/>
    <property type="match status" value="1"/>
</dbReference>
<dbReference type="CDD" id="cd22268">
    <property type="entry name" value="DPBB_RlpA-like"/>
    <property type="match status" value="1"/>
</dbReference>
<evidence type="ECO:0000256" key="3">
    <source>
        <dbReference type="HAMAP-Rule" id="MF_02071"/>
    </source>
</evidence>
<dbReference type="InterPro" id="IPR034718">
    <property type="entry name" value="RlpA"/>
</dbReference>
<dbReference type="PANTHER" id="PTHR34183">
    <property type="entry name" value="ENDOLYTIC PEPTIDOGLYCAN TRANSGLYCOSYLASE RLPA"/>
    <property type="match status" value="1"/>
</dbReference>
<comment type="function">
    <text evidence="3">Lytic transglycosylase with a strong preference for naked glycan strands that lack stem peptides.</text>
</comment>
<dbReference type="STRING" id="388408.LAX5112_02761"/>
<evidence type="ECO:0000256" key="2">
    <source>
        <dbReference type="ARBA" id="ARBA00023316"/>
    </source>
</evidence>
<dbReference type="Proteomes" id="UP000053235">
    <property type="component" value="Unassembled WGS sequence"/>
</dbReference>
<dbReference type="GO" id="GO:0000270">
    <property type="term" value="P:peptidoglycan metabolic process"/>
    <property type="evidence" value="ECO:0007669"/>
    <property type="project" value="UniProtKB-UniRule"/>
</dbReference>
<accession>A0A0M7A7Y1</accession>
<dbReference type="EC" id="4.2.2.-" evidence="3"/>
<sequence length="138" mass="14689" precursor="true">MTQPTFLKAWSSVFATLVFSSVVWAAPAKAEESFVQCGKASWYNLRGTTASGEQADPNKLAAAHPSLPFGTLATVTNLRNGKSVVVRINDRGPFVKRRIIDVTQAAAQKLGFVQQGIAKVKVTSAAPLAGKNTPDNCQ</sequence>
<protein>
    <recommendedName>
        <fullName evidence="3">Endolytic peptidoglycan transglycosylase RlpA</fullName>
        <ecNumber evidence="3">4.2.2.-</ecNumber>
    </recommendedName>
</protein>
<keyword evidence="7" id="KW-1185">Reference proteome</keyword>
<dbReference type="Pfam" id="PF03330">
    <property type="entry name" value="DPBB_1"/>
    <property type="match status" value="1"/>
</dbReference>
<evidence type="ECO:0000256" key="1">
    <source>
        <dbReference type="ARBA" id="ARBA00023239"/>
    </source>
</evidence>
<feature type="signal peptide" evidence="3">
    <location>
        <begin position="1"/>
        <end position="25"/>
    </location>
</feature>
<dbReference type="GO" id="GO:0008932">
    <property type="term" value="F:lytic endotransglycosylase activity"/>
    <property type="evidence" value="ECO:0007669"/>
    <property type="project" value="UniProtKB-UniRule"/>
</dbReference>
<name>A0A0M7A7Y1_9HYPH</name>
<feature type="domain" description="RlpA-like protein double-psi beta-barrel" evidence="5">
    <location>
        <begin position="36"/>
        <end position="122"/>
    </location>
</feature>
<evidence type="ECO:0000313" key="6">
    <source>
        <dbReference type="EMBL" id="CTQ71265.1"/>
    </source>
</evidence>
<reference evidence="7" key="1">
    <citation type="submission" date="2015-07" db="EMBL/GenBank/DDBJ databases">
        <authorList>
            <person name="Rodrigo-Torres Lidia"/>
            <person name="Arahal R.David."/>
        </authorList>
    </citation>
    <scope>NUCLEOTIDE SEQUENCE [LARGE SCALE GENOMIC DNA]</scope>
    <source>
        <strain evidence="7">CECT 5112</strain>
    </source>
</reference>
<dbReference type="InterPro" id="IPR012997">
    <property type="entry name" value="RplA"/>
</dbReference>
<keyword evidence="3" id="KW-0732">Signal</keyword>
<dbReference type="AlphaFoldDB" id="A0A0M7A7Y1"/>
<evidence type="ECO:0000313" key="7">
    <source>
        <dbReference type="Proteomes" id="UP000053235"/>
    </source>
</evidence>
<dbReference type="HAMAP" id="MF_02071">
    <property type="entry name" value="RlpA"/>
    <property type="match status" value="1"/>
</dbReference>
<dbReference type="NCBIfam" id="TIGR00413">
    <property type="entry name" value="rlpA"/>
    <property type="match status" value="1"/>
</dbReference>
<dbReference type="EMBL" id="CXWD01000010">
    <property type="protein sequence ID" value="CTQ71265.1"/>
    <property type="molecule type" value="Genomic_DNA"/>
</dbReference>
<dbReference type="Gene3D" id="2.40.40.10">
    <property type="entry name" value="RlpA-like domain"/>
    <property type="match status" value="1"/>
</dbReference>
<dbReference type="InterPro" id="IPR036908">
    <property type="entry name" value="RlpA-like_sf"/>
</dbReference>